<reference evidence="1" key="1">
    <citation type="submission" date="2020-07" db="EMBL/GenBank/DDBJ databases">
        <title>Clarias magur genome sequencing, assembly and annotation.</title>
        <authorList>
            <person name="Kushwaha B."/>
            <person name="Kumar R."/>
            <person name="Das P."/>
            <person name="Joshi C.G."/>
            <person name="Kumar D."/>
            <person name="Nagpure N.S."/>
            <person name="Pandey M."/>
            <person name="Agarwal S."/>
            <person name="Srivastava S."/>
            <person name="Singh M."/>
            <person name="Sahoo L."/>
            <person name="Jayasankar P."/>
            <person name="Meher P.K."/>
            <person name="Koringa P.G."/>
            <person name="Iquebal M.A."/>
            <person name="Das S.P."/>
            <person name="Bit A."/>
            <person name="Patnaik S."/>
            <person name="Patel N."/>
            <person name="Shah T.M."/>
            <person name="Hinsu A."/>
            <person name="Jena J.K."/>
        </authorList>
    </citation>
    <scope>NUCLEOTIDE SEQUENCE</scope>
    <source>
        <strain evidence="1">CIFAMagur01</strain>
        <tissue evidence="1">Testis</tissue>
    </source>
</reference>
<protein>
    <submittedName>
        <fullName evidence="1">Leucine-rich repeat-containing protein 66</fullName>
    </submittedName>
</protein>
<gene>
    <name evidence="1" type="primary">lrrc66</name>
    <name evidence="1" type="ORF">DAT39_009748</name>
</gene>
<sequence>MNTIRRWLSFDHELGIPTWEVVCFSPFHHAGKDLMDLEESDFVCPQPVYNIPGMKKEVTVDEGMEFILSCSTGNQ</sequence>
<dbReference type="EMBL" id="QNUK01000133">
    <property type="protein sequence ID" value="KAF5900545.1"/>
    <property type="molecule type" value="Genomic_DNA"/>
</dbReference>
<dbReference type="OrthoDB" id="660555at2759"/>
<accession>A0A8J4UQZ9</accession>
<evidence type="ECO:0000313" key="1">
    <source>
        <dbReference type="EMBL" id="KAF5900545.1"/>
    </source>
</evidence>
<dbReference type="Proteomes" id="UP000727407">
    <property type="component" value="Unassembled WGS sequence"/>
</dbReference>
<dbReference type="AlphaFoldDB" id="A0A8J4UQZ9"/>
<feature type="non-terminal residue" evidence="1">
    <location>
        <position position="75"/>
    </location>
</feature>
<comment type="caution">
    <text evidence="1">The sequence shown here is derived from an EMBL/GenBank/DDBJ whole genome shotgun (WGS) entry which is preliminary data.</text>
</comment>
<organism evidence="1 2">
    <name type="scientific">Clarias magur</name>
    <name type="common">Asian catfish</name>
    <name type="synonym">Macropteronotus magur</name>
    <dbReference type="NCBI Taxonomy" id="1594786"/>
    <lineage>
        <taxon>Eukaryota</taxon>
        <taxon>Metazoa</taxon>
        <taxon>Chordata</taxon>
        <taxon>Craniata</taxon>
        <taxon>Vertebrata</taxon>
        <taxon>Euteleostomi</taxon>
        <taxon>Actinopterygii</taxon>
        <taxon>Neopterygii</taxon>
        <taxon>Teleostei</taxon>
        <taxon>Ostariophysi</taxon>
        <taxon>Siluriformes</taxon>
        <taxon>Clariidae</taxon>
        <taxon>Clarias</taxon>
    </lineage>
</organism>
<proteinExistence type="predicted"/>
<keyword evidence="2" id="KW-1185">Reference proteome</keyword>
<evidence type="ECO:0000313" key="2">
    <source>
        <dbReference type="Proteomes" id="UP000727407"/>
    </source>
</evidence>
<name>A0A8J4UQZ9_CLAMG</name>